<dbReference type="InterPro" id="IPR050640">
    <property type="entry name" value="Bact_2-comp_sensor_kinase"/>
</dbReference>
<accession>A0ABX4BS13</accession>
<keyword evidence="1" id="KW-0812">Transmembrane</keyword>
<feature type="transmembrane region" description="Helical" evidence="1">
    <location>
        <begin position="122"/>
        <end position="144"/>
    </location>
</feature>
<evidence type="ECO:0000259" key="2">
    <source>
        <dbReference type="Pfam" id="PF06580"/>
    </source>
</evidence>
<dbReference type="PANTHER" id="PTHR34220:SF7">
    <property type="entry name" value="SENSOR HISTIDINE KINASE YPDA"/>
    <property type="match status" value="1"/>
</dbReference>
<dbReference type="Pfam" id="PF06580">
    <property type="entry name" value="His_kinase"/>
    <property type="match status" value="1"/>
</dbReference>
<keyword evidence="1" id="KW-1133">Transmembrane helix</keyword>
<dbReference type="Gene3D" id="3.30.565.10">
    <property type="entry name" value="Histidine kinase-like ATPase, C-terminal domain"/>
    <property type="match status" value="1"/>
</dbReference>
<reference evidence="3 4" key="1">
    <citation type="submission" date="2016-11" db="EMBL/GenBank/DDBJ databases">
        <title>Whole genomes of Flavobacteriaceae.</title>
        <authorList>
            <person name="Stine C."/>
            <person name="Li C."/>
            <person name="Tadesse D."/>
        </authorList>
    </citation>
    <scope>NUCLEOTIDE SEQUENCE [LARGE SCALE GENOMIC DNA]</scope>
    <source>
        <strain evidence="3 4">DSM 15937</strain>
    </source>
</reference>
<name>A0ABX4BS13_FLAFR</name>
<feature type="transmembrane region" description="Helical" evidence="1">
    <location>
        <begin position="81"/>
        <end position="102"/>
    </location>
</feature>
<dbReference type="EMBL" id="MUGV01000016">
    <property type="protein sequence ID" value="OXA79609.1"/>
    <property type="molecule type" value="Genomic_DNA"/>
</dbReference>
<feature type="transmembrane region" description="Helical" evidence="1">
    <location>
        <begin position="38"/>
        <end position="60"/>
    </location>
</feature>
<organism evidence="3 4">
    <name type="scientific">Flavobacterium frigidimaris</name>
    <dbReference type="NCBI Taxonomy" id="262320"/>
    <lineage>
        <taxon>Bacteria</taxon>
        <taxon>Pseudomonadati</taxon>
        <taxon>Bacteroidota</taxon>
        <taxon>Flavobacteriia</taxon>
        <taxon>Flavobacteriales</taxon>
        <taxon>Flavobacteriaceae</taxon>
        <taxon>Flavobacterium</taxon>
    </lineage>
</organism>
<keyword evidence="4" id="KW-1185">Reference proteome</keyword>
<evidence type="ECO:0000256" key="1">
    <source>
        <dbReference type="SAM" id="Phobius"/>
    </source>
</evidence>
<evidence type="ECO:0000313" key="3">
    <source>
        <dbReference type="EMBL" id="OXA79609.1"/>
    </source>
</evidence>
<comment type="caution">
    <text evidence="3">The sequence shown here is derived from an EMBL/GenBank/DDBJ whole genome shotgun (WGS) entry which is preliminary data.</text>
</comment>
<feature type="transmembrane region" description="Helical" evidence="1">
    <location>
        <begin position="12"/>
        <end position="32"/>
    </location>
</feature>
<dbReference type="PANTHER" id="PTHR34220">
    <property type="entry name" value="SENSOR HISTIDINE KINASE YPDA"/>
    <property type="match status" value="1"/>
</dbReference>
<proteinExistence type="predicted"/>
<gene>
    <name evidence="3" type="ORF">B0A65_09585</name>
</gene>
<evidence type="ECO:0000313" key="4">
    <source>
        <dbReference type="Proteomes" id="UP000198382"/>
    </source>
</evidence>
<protein>
    <recommendedName>
        <fullName evidence="2">Signal transduction histidine kinase internal region domain-containing protein</fullName>
    </recommendedName>
</protein>
<sequence>MCLKTVGRISTYWAIQLIAWTTTSLYWGLSAFFSGTFIWKMGIADLILDVIIGIALTHMYRNFALKKSWNKLSLKSLVPRLAISVLVLSLFYMLLIIGKLYLVRFVFLKSSPVSFIIFLKATQLQVFITGTRLMAIWLLAYHLYHYSRLEIETVRENARLSLIMKEAQLNNLSAQLNPHFFFNSLNNIKFLILENPDSARRAIDLLSELLRNSLNKNVERVIPLMEEMDLVMDYLELEKIRFEERLQTKIETSVNLSKHLILPLSIQTLVENAIKHGIEKRKRGGFITVKVEKENNFIKISVQNSGKLSTEISGSCIGLSNLKERLFLQYNGNASFEIAEMNDDTVLATILLPAK</sequence>
<dbReference type="InterPro" id="IPR010559">
    <property type="entry name" value="Sig_transdc_His_kin_internal"/>
</dbReference>
<feature type="domain" description="Signal transduction histidine kinase internal region" evidence="2">
    <location>
        <begin position="167"/>
        <end position="246"/>
    </location>
</feature>
<dbReference type="SUPFAM" id="SSF55874">
    <property type="entry name" value="ATPase domain of HSP90 chaperone/DNA topoisomerase II/histidine kinase"/>
    <property type="match status" value="1"/>
</dbReference>
<dbReference type="Proteomes" id="UP000198382">
    <property type="component" value="Unassembled WGS sequence"/>
</dbReference>
<dbReference type="InterPro" id="IPR036890">
    <property type="entry name" value="HATPase_C_sf"/>
</dbReference>
<keyword evidence="1" id="KW-0472">Membrane</keyword>